<keyword evidence="2" id="KW-1185">Reference proteome</keyword>
<gene>
    <name evidence="1" type="ORF">FcAc13_05965</name>
</gene>
<dbReference type="EMBL" id="JABURY010000015">
    <property type="protein sequence ID" value="MBC9130853.1"/>
    <property type="molecule type" value="Genomic_DNA"/>
</dbReference>
<evidence type="ECO:0000313" key="2">
    <source>
        <dbReference type="Proteomes" id="UP000651208"/>
    </source>
</evidence>
<evidence type="ECO:0000313" key="1">
    <source>
        <dbReference type="EMBL" id="MBC9130853.1"/>
    </source>
</evidence>
<sequence length="45" mass="4825">MFGLIIVYRDLNGAQEASDKAGEAIKAKNTAATYTIQQHIDDGSV</sequence>
<reference evidence="1 2" key="1">
    <citation type="submission" date="2020-06" db="EMBL/GenBank/DDBJ databases">
        <title>Frischella cerana isolated from Apis cerana gut homogenate.</title>
        <authorList>
            <person name="Wolter L.A."/>
            <person name="Suenami S."/>
            <person name="Miyazaki R."/>
        </authorList>
    </citation>
    <scope>NUCLEOTIDE SEQUENCE [LARGE SCALE GENOMIC DNA]</scope>
    <source>
        <strain evidence="1 2">Ac13</strain>
    </source>
</reference>
<name>A0ABR7QXA2_9GAMM</name>
<dbReference type="Proteomes" id="UP000651208">
    <property type="component" value="Unassembled WGS sequence"/>
</dbReference>
<dbReference type="RefSeq" id="WP_187755302.1">
    <property type="nucleotide sequence ID" value="NZ_JABURY010000015.1"/>
</dbReference>
<organism evidence="1 2">
    <name type="scientific">Frischella japonica</name>
    <dbReference type="NCBI Taxonomy" id="2741544"/>
    <lineage>
        <taxon>Bacteria</taxon>
        <taxon>Pseudomonadati</taxon>
        <taxon>Pseudomonadota</taxon>
        <taxon>Gammaproteobacteria</taxon>
        <taxon>Orbales</taxon>
        <taxon>Orbaceae</taxon>
        <taxon>Frischella</taxon>
    </lineage>
</organism>
<comment type="caution">
    <text evidence="1">The sequence shown here is derived from an EMBL/GenBank/DDBJ whole genome shotgun (WGS) entry which is preliminary data.</text>
</comment>
<proteinExistence type="predicted"/>
<accession>A0ABR7QXA2</accession>
<protein>
    <submittedName>
        <fullName evidence="1">Uncharacterized protein</fullName>
    </submittedName>
</protein>